<dbReference type="InterPro" id="IPR007709">
    <property type="entry name" value="N-FG_amidohydro"/>
</dbReference>
<dbReference type="Proteomes" id="UP000030988">
    <property type="component" value="Unassembled WGS sequence"/>
</dbReference>
<dbReference type="Pfam" id="PF05013">
    <property type="entry name" value="FGase"/>
    <property type="match status" value="1"/>
</dbReference>
<reference evidence="1 2" key="1">
    <citation type="submission" date="2014-11" db="EMBL/GenBank/DDBJ databases">
        <title>Draft genome sequence of Kirrobacter mercurialis.</title>
        <authorList>
            <person name="Coil D.A."/>
            <person name="Eisen J.A."/>
        </authorList>
    </citation>
    <scope>NUCLEOTIDE SEQUENCE [LARGE SCALE GENOMIC DNA]</scope>
    <source>
        <strain evidence="1 2">Coronado</strain>
    </source>
</reference>
<dbReference type="EMBL" id="JTDN01000001">
    <property type="protein sequence ID" value="KHL26775.1"/>
    <property type="molecule type" value="Genomic_DNA"/>
</dbReference>
<dbReference type="SUPFAM" id="SSF53187">
    <property type="entry name" value="Zn-dependent exopeptidases"/>
    <property type="match status" value="1"/>
</dbReference>
<protein>
    <recommendedName>
        <fullName evidence="3">N-formylglutamate amidohydrolase</fullName>
    </recommendedName>
</protein>
<gene>
    <name evidence="1" type="ORF">PK98_05695</name>
</gene>
<dbReference type="STRING" id="1572751.PK98_05695"/>
<dbReference type="AlphaFoldDB" id="A0A0B2C3Q2"/>
<comment type="caution">
    <text evidence="1">The sequence shown here is derived from an EMBL/GenBank/DDBJ whole genome shotgun (WGS) entry which is preliminary data.</text>
</comment>
<proteinExistence type="predicted"/>
<keyword evidence="2" id="KW-1185">Reference proteome</keyword>
<evidence type="ECO:0000313" key="2">
    <source>
        <dbReference type="Proteomes" id="UP000030988"/>
    </source>
</evidence>
<name>A0A0B2C3Q2_9SPHN</name>
<organism evidence="1 2">
    <name type="scientific">Croceibacterium mercuriale</name>
    <dbReference type="NCBI Taxonomy" id="1572751"/>
    <lineage>
        <taxon>Bacteria</taxon>
        <taxon>Pseudomonadati</taxon>
        <taxon>Pseudomonadota</taxon>
        <taxon>Alphaproteobacteria</taxon>
        <taxon>Sphingomonadales</taxon>
        <taxon>Erythrobacteraceae</taxon>
        <taxon>Croceibacterium</taxon>
    </lineage>
</organism>
<sequence>MPGMEGQPSFTLDMPAGLPLPVLIAVPHAGRLYPPELTARMRLPVVASIRLEDRLVDLVGRAVARRTGAALLVAQAPRAMIDLNRGPADMDWDMVTRPWPARPQHVTSSRARSGLGLIPRRLSGVGELWREQVAPWELEERLARVHRPYHQALNDALACLRAQWGAVLLLDLHSMPPLGSRGLSIAAACVIGDRFGVTCAPDLAAAAIGQMAAYGRQPAHNRPYAGGYVLDRHGAPGRHTHALQLELCRTLYLDSHLQDAGPGLSRTIDEVAGLVQRLAAELTSSASAMPMAAE</sequence>
<dbReference type="Gene3D" id="3.40.630.40">
    <property type="entry name" value="Zn-dependent exopeptidases"/>
    <property type="match status" value="1"/>
</dbReference>
<accession>A0A0B2C3Q2</accession>
<evidence type="ECO:0008006" key="3">
    <source>
        <dbReference type="Google" id="ProtNLM"/>
    </source>
</evidence>
<evidence type="ECO:0000313" key="1">
    <source>
        <dbReference type="EMBL" id="KHL26775.1"/>
    </source>
</evidence>